<dbReference type="EMBL" id="FNAH01000002">
    <property type="protein sequence ID" value="SDD81561.1"/>
    <property type="molecule type" value="Genomic_DNA"/>
</dbReference>
<feature type="region of interest" description="Disordered" evidence="2">
    <location>
        <begin position="19"/>
        <end position="52"/>
    </location>
</feature>
<sequence>MRHIVKLAIAVLAVGAMGSGGDPAPPSRVNPPSPAEVDAAQSRNPPAPRPSDAEILRILPASEVTPEEFLWQARPVVVFANTAADPAFRTQLQALRDRPDPLVQRDVVVITDTDPAARSIWRQNLHPTGFSLVIMDKDGQVEQRKPSPWSVRSIWRAIDKFPLRREEIGQVGLSD</sequence>
<keyword evidence="1" id="KW-0732">Signal</keyword>
<evidence type="ECO:0000259" key="3">
    <source>
        <dbReference type="Pfam" id="PF13778"/>
    </source>
</evidence>
<feature type="domain" description="DUF4174" evidence="3">
    <location>
        <begin position="67"/>
        <end position="167"/>
    </location>
</feature>
<dbReference type="Pfam" id="PF13778">
    <property type="entry name" value="DUF4174"/>
    <property type="match status" value="1"/>
</dbReference>
<protein>
    <recommendedName>
        <fullName evidence="3">DUF4174 domain-containing protein</fullName>
    </recommendedName>
</protein>
<dbReference type="AlphaFoldDB" id="A0A1G6XUA0"/>
<evidence type="ECO:0000313" key="5">
    <source>
        <dbReference type="Proteomes" id="UP000199344"/>
    </source>
</evidence>
<accession>A0A1G6XUA0</accession>
<organism evidence="4 5">
    <name type="scientific">Paracoccus isoporae</name>
    <dbReference type="NCBI Taxonomy" id="591205"/>
    <lineage>
        <taxon>Bacteria</taxon>
        <taxon>Pseudomonadati</taxon>
        <taxon>Pseudomonadota</taxon>
        <taxon>Alphaproteobacteria</taxon>
        <taxon>Rhodobacterales</taxon>
        <taxon>Paracoccaceae</taxon>
        <taxon>Paracoccus</taxon>
    </lineage>
</organism>
<evidence type="ECO:0000313" key="4">
    <source>
        <dbReference type="EMBL" id="SDD81561.1"/>
    </source>
</evidence>
<dbReference type="Proteomes" id="UP000199344">
    <property type="component" value="Unassembled WGS sequence"/>
</dbReference>
<feature type="compositionally biased region" description="Pro residues" evidence="2">
    <location>
        <begin position="23"/>
        <end position="34"/>
    </location>
</feature>
<evidence type="ECO:0000256" key="2">
    <source>
        <dbReference type="SAM" id="MobiDB-lite"/>
    </source>
</evidence>
<gene>
    <name evidence="4" type="ORF">SAMN05421538_102497</name>
</gene>
<keyword evidence="5" id="KW-1185">Reference proteome</keyword>
<reference evidence="4 5" key="1">
    <citation type="submission" date="2016-10" db="EMBL/GenBank/DDBJ databases">
        <authorList>
            <person name="de Groot N.N."/>
        </authorList>
    </citation>
    <scope>NUCLEOTIDE SEQUENCE [LARGE SCALE GENOMIC DNA]</scope>
    <source>
        <strain evidence="4 5">DSM 22220</strain>
    </source>
</reference>
<dbReference type="RefSeq" id="WP_176804948.1">
    <property type="nucleotide sequence ID" value="NZ_FNAH01000002.1"/>
</dbReference>
<evidence type="ECO:0000256" key="1">
    <source>
        <dbReference type="ARBA" id="ARBA00022729"/>
    </source>
</evidence>
<dbReference type="STRING" id="591205.SAMN05421538_102497"/>
<dbReference type="InterPro" id="IPR025232">
    <property type="entry name" value="DUF4174"/>
</dbReference>
<proteinExistence type="predicted"/>
<name>A0A1G6XUA0_9RHOB</name>